<comment type="caution">
    <text evidence="2">The sequence shown here is derived from an EMBL/GenBank/DDBJ whole genome shotgun (WGS) entry which is preliminary data.</text>
</comment>
<reference evidence="2 3" key="1">
    <citation type="submission" date="2021-12" db="EMBL/GenBank/DDBJ databases">
        <title>Characterization of novel class B3 metallo-beta-lactamase from novel Pseudomonas species.</title>
        <authorList>
            <person name="Yamada K."/>
            <person name="Aoki K."/>
            <person name="Ishii Y."/>
        </authorList>
    </citation>
    <scope>NUCLEOTIDE SEQUENCE [LARGE SCALE GENOMIC DNA]</scope>
    <source>
        <strain evidence="2 3">TUM20286</strain>
    </source>
</reference>
<feature type="region of interest" description="Disordered" evidence="1">
    <location>
        <begin position="1"/>
        <end position="21"/>
    </location>
</feature>
<dbReference type="RefSeq" id="WP_236247048.1">
    <property type="nucleotide sequence ID" value="NZ_BQKM01000001.1"/>
</dbReference>
<feature type="compositionally biased region" description="Low complexity" evidence="1">
    <location>
        <begin position="1"/>
        <end position="12"/>
    </location>
</feature>
<name>A0ABQ4VT62_9PSED</name>
<organism evidence="2 3">
    <name type="scientific">Pseudomonas tohonis</name>
    <dbReference type="NCBI Taxonomy" id="2725477"/>
    <lineage>
        <taxon>Bacteria</taxon>
        <taxon>Pseudomonadati</taxon>
        <taxon>Pseudomonadota</taxon>
        <taxon>Gammaproteobacteria</taxon>
        <taxon>Pseudomonadales</taxon>
        <taxon>Pseudomonadaceae</taxon>
        <taxon>Pseudomonas</taxon>
    </lineage>
</organism>
<dbReference type="EMBL" id="BQKM01000001">
    <property type="protein sequence ID" value="GJN50806.1"/>
    <property type="molecule type" value="Genomic_DNA"/>
</dbReference>
<evidence type="ECO:0000313" key="3">
    <source>
        <dbReference type="Proteomes" id="UP001054892"/>
    </source>
</evidence>
<evidence type="ECO:0000313" key="2">
    <source>
        <dbReference type="EMBL" id="GJN50806.1"/>
    </source>
</evidence>
<protein>
    <submittedName>
        <fullName evidence="2">Uncharacterized protein</fullName>
    </submittedName>
</protein>
<accession>A0ABQ4VT62</accession>
<sequence>MAKTSQQRSADAAARRKERGEVELRHRVRPGILSMLRDLMNWGGISEIAECIQLLIMNIHALGPEGAKRFLAVPRHEIHITESVARQLNQAGFEEAARLDAMDSS</sequence>
<keyword evidence="3" id="KW-1185">Reference proteome</keyword>
<evidence type="ECO:0000256" key="1">
    <source>
        <dbReference type="SAM" id="MobiDB-lite"/>
    </source>
</evidence>
<gene>
    <name evidence="2" type="ORF">TUM20286_05580</name>
</gene>
<proteinExistence type="predicted"/>
<dbReference type="Proteomes" id="UP001054892">
    <property type="component" value="Unassembled WGS sequence"/>
</dbReference>